<dbReference type="InterPro" id="IPR008927">
    <property type="entry name" value="6-PGluconate_DH-like_C_sf"/>
</dbReference>
<dbReference type="EMBL" id="JABBNB010000041">
    <property type="protein sequence ID" value="NMO04788.1"/>
    <property type="molecule type" value="Genomic_DNA"/>
</dbReference>
<evidence type="ECO:0000313" key="4">
    <source>
        <dbReference type="Proteomes" id="UP000550729"/>
    </source>
</evidence>
<dbReference type="InterPro" id="IPR036291">
    <property type="entry name" value="NAD(P)-bd_dom_sf"/>
</dbReference>
<dbReference type="AlphaFoldDB" id="A0A848LB29"/>
<dbReference type="Gene3D" id="1.10.1040.20">
    <property type="entry name" value="ProC-like, C-terminal domain"/>
    <property type="match status" value="1"/>
</dbReference>
<dbReference type="Proteomes" id="UP000550729">
    <property type="component" value="Unassembled WGS sequence"/>
</dbReference>
<proteinExistence type="predicted"/>
<dbReference type="SUPFAM" id="SSF51735">
    <property type="entry name" value="NAD(P)-binding Rossmann-fold domains"/>
    <property type="match status" value="1"/>
</dbReference>
<dbReference type="InterPro" id="IPR037108">
    <property type="entry name" value="TM1727-like_C_sf"/>
</dbReference>
<dbReference type="SUPFAM" id="SSF48179">
    <property type="entry name" value="6-phosphogluconate dehydrogenase C-terminal domain-like"/>
    <property type="match status" value="1"/>
</dbReference>
<accession>A0A848LB29</accession>
<evidence type="ECO:0000313" key="3">
    <source>
        <dbReference type="EMBL" id="NMO04788.1"/>
    </source>
</evidence>
<feature type="domain" description="Putative oxidoreductase/dehydrogenase Rossmann-like" evidence="1">
    <location>
        <begin position="4"/>
        <end position="127"/>
    </location>
</feature>
<dbReference type="Pfam" id="PF10727">
    <property type="entry name" value="Rossmann-like"/>
    <property type="match status" value="1"/>
</dbReference>
<reference evidence="3 4" key="1">
    <citation type="submission" date="2020-04" db="EMBL/GenBank/DDBJ databases">
        <title>Gordonia sp. nov. TBRC 11910.</title>
        <authorList>
            <person name="Suriyachadkun C."/>
        </authorList>
    </citation>
    <scope>NUCLEOTIDE SEQUENCE [LARGE SCALE GENOMIC DNA]</scope>
    <source>
        <strain evidence="3 4">TBRC 11910</strain>
    </source>
</reference>
<dbReference type="Pfam" id="PF10728">
    <property type="entry name" value="DUF2520"/>
    <property type="match status" value="1"/>
</dbReference>
<dbReference type="InterPro" id="IPR018931">
    <property type="entry name" value="DUF2520"/>
</dbReference>
<name>A0A848LB29_9ACTN</name>
<protein>
    <submittedName>
        <fullName evidence="3">DUF2520 domain-containing protein</fullName>
    </submittedName>
</protein>
<keyword evidence="4" id="KW-1185">Reference proteome</keyword>
<evidence type="ECO:0000259" key="1">
    <source>
        <dbReference type="Pfam" id="PF10727"/>
    </source>
</evidence>
<dbReference type="PANTHER" id="PTHR40459:SF1">
    <property type="entry name" value="CONSERVED HYPOTHETICAL ALANINE AND LEUCINE RICH PROTEIN"/>
    <property type="match status" value="1"/>
</dbReference>
<dbReference type="RefSeq" id="WP_170197293.1">
    <property type="nucleotide sequence ID" value="NZ_JABBNB010000041.1"/>
</dbReference>
<dbReference type="Gene3D" id="3.40.50.720">
    <property type="entry name" value="NAD(P)-binding Rossmann-like Domain"/>
    <property type="match status" value="1"/>
</dbReference>
<dbReference type="PANTHER" id="PTHR40459">
    <property type="entry name" value="CONSERVED HYPOTHETICAL ALANINE AND LEUCINE RICH PROTEIN"/>
    <property type="match status" value="1"/>
</dbReference>
<comment type="caution">
    <text evidence="3">The sequence shown here is derived from an EMBL/GenBank/DDBJ whole genome shotgun (WGS) entry which is preliminary data.</text>
</comment>
<dbReference type="InterPro" id="IPR019665">
    <property type="entry name" value="OxRdtase/DH_put_Rossmann_dom"/>
</dbReference>
<sequence length="312" mass="31403">MRADGLAPARLAVGVVSAGRVGTAIAEALERAGHVVGAVVASSTASRERAAARLPESQILPLDQVVARSELLVIAVPDAVLPTVVGQIAAGGALRRGTVVLHTAGAHGVGILAPLSDLGALALAVHPAMTFVGGVDDTNRLATSCFGITAADEIGYTIAQSLVYEIGGQPVRIAEADRTLYHAALAHGANHLVALISDALAILDVAVARGAAYHDEPPVRAANAILGPLVTAALSNVLDLGPAALTGPVARGDADAVAAHLAALRELPDTGITAGIPAAYIASANRAAVYADAPPKLRDLLSRAGRNDTENR</sequence>
<feature type="domain" description="DUF2520" evidence="2">
    <location>
        <begin position="145"/>
        <end position="267"/>
    </location>
</feature>
<evidence type="ECO:0000259" key="2">
    <source>
        <dbReference type="Pfam" id="PF10728"/>
    </source>
</evidence>
<gene>
    <name evidence="3" type="ORF">HH308_26545</name>
</gene>
<organism evidence="3 4">
    <name type="scientific">Gordonia asplenii</name>
    <dbReference type="NCBI Taxonomy" id="2725283"/>
    <lineage>
        <taxon>Bacteria</taxon>
        <taxon>Bacillati</taxon>
        <taxon>Actinomycetota</taxon>
        <taxon>Actinomycetes</taxon>
        <taxon>Mycobacteriales</taxon>
        <taxon>Gordoniaceae</taxon>
        <taxon>Gordonia</taxon>
    </lineage>
</organism>